<evidence type="ECO:0000313" key="2">
    <source>
        <dbReference type="EMBL" id="KAF2561563.1"/>
    </source>
</evidence>
<feature type="compositionally biased region" description="Polar residues" evidence="1">
    <location>
        <begin position="71"/>
        <end position="85"/>
    </location>
</feature>
<reference evidence="2" key="1">
    <citation type="submission" date="2019-12" db="EMBL/GenBank/DDBJ databases">
        <title>Genome sequencing and annotation of Brassica cretica.</title>
        <authorList>
            <person name="Studholme D.J."/>
            <person name="Sarris P.F."/>
        </authorList>
    </citation>
    <scope>NUCLEOTIDE SEQUENCE</scope>
    <source>
        <strain evidence="3">PFS-001/15</strain>
        <strain evidence="2">PFS-102/07</strain>
        <tissue evidence="2">Leaf</tissue>
    </source>
</reference>
<proteinExistence type="predicted"/>
<dbReference type="EMBL" id="QGKW02000717">
    <property type="protein sequence ID" value="KAF2597445.1"/>
    <property type="molecule type" value="Genomic_DNA"/>
</dbReference>
<dbReference type="AlphaFoldDB" id="A0A8S9HUD0"/>
<name>A0A8S9HUD0_BRACR</name>
<protein>
    <submittedName>
        <fullName evidence="2">Uncharacterized protein</fullName>
    </submittedName>
</protein>
<comment type="caution">
    <text evidence="2">The sequence shown here is derived from an EMBL/GenBank/DDBJ whole genome shotgun (WGS) entry which is preliminary data.</text>
</comment>
<sequence>MIQNLNQRLRWFYQAIVTVEEGGLGWSSSSSSDEESLTSSPAEEQQLGNDDDQISDKEKKNIDKERDDQYQGCTTPTKSSPMEVL</sequence>
<accession>A0A8S9HUD0</accession>
<evidence type="ECO:0000256" key="1">
    <source>
        <dbReference type="SAM" id="MobiDB-lite"/>
    </source>
</evidence>
<feature type="region of interest" description="Disordered" evidence="1">
    <location>
        <begin position="23"/>
        <end position="85"/>
    </location>
</feature>
<feature type="compositionally biased region" description="Basic and acidic residues" evidence="1">
    <location>
        <begin position="54"/>
        <end position="69"/>
    </location>
</feature>
<evidence type="ECO:0000313" key="3">
    <source>
        <dbReference type="EMBL" id="KAF2597445.1"/>
    </source>
</evidence>
<organism evidence="2">
    <name type="scientific">Brassica cretica</name>
    <name type="common">Mustard</name>
    <dbReference type="NCBI Taxonomy" id="69181"/>
    <lineage>
        <taxon>Eukaryota</taxon>
        <taxon>Viridiplantae</taxon>
        <taxon>Streptophyta</taxon>
        <taxon>Embryophyta</taxon>
        <taxon>Tracheophyta</taxon>
        <taxon>Spermatophyta</taxon>
        <taxon>Magnoliopsida</taxon>
        <taxon>eudicotyledons</taxon>
        <taxon>Gunneridae</taxon>
        <taxon>Pentapetalae</taxon>
        <taxon>rosids</taxon>
        <taxon>malvids</taxon>
        <taxon>Brassicales</taxon>
        <taxon>Brassicaceae</taxon>
        <taxon>Brassiceae</taxon>
        <taxon>Brassica</taxon>
    </lineage>
</organism>
<dbReference type="Proteomes" id="UP000712281">
    <property type="component" value="Unassembled WGS sequence"/>
</dbReference>
<gene>
    <name evidence="3" type="ORF">F2Q68_00009288</name>
    <name evidence="2" type="ORF">F2Q70_00016319</name>
</gene>
<dbReference type="EMBL" id="QGKY02001250">
    <property type="protein sequence ID" value="KAF2561563.1"/>
    <property type="molecule type" value="Genomic_DNA"/>
</dbReference>